<evidence type="ECO:0000313" key="4">
    <source>
        <dbReference type="Proteomes" id="UP000535491"/>
    </source>
</evidence>
<feature type="transmembrane region" description="Helical" evidence="2">
    <location>
        <begin position="14"/>
        <end position="35"/>
    </location>
</feature>
<name>A0A7W1WU83_9BACL</name>
<sequence length="305" mass="33825">MNGRSPLWYKSGGFLYGVFAGGLILVVGIGSPLLYQQHVKLQAQKNRVASMQTYIAEHKSTVQLAGNGLRIPTREELEAMQKKIPTEASIPSFLQEIQTKATEAGVKWTGARFAFTREELDQELEKGKTVEQKLLEEVTKYGKKEASPKTKPVPSHVRAVWADVYVEATIAQVKTWFQKLKESERIMRIEEWENKVVTEAGAKGNTRVRLIFYIYQDPGLKIPSSANQPPSLTTPPTSTETIQVLPPSSTQADENKEEEMEKEDQKPTQQPNTNNPSSNQPNPPSTKQPSTGTNNDTGSVTAPSS</sequence>
<feature type="compositionally biased region" description="Polar residues" evidence="1">
    <location>
        <begin position="240"/>
        <end position="252"/>
    </location>
</feature>
<feature type="compositionally biased region" description="Low complexity" evidence="1">
    <location>
        <begin position="267"/>
        <end position="280"/>
    </location>
</feature>
<keyword evidence="2" id="KW-1133">Transmembrane helix</keyword>
<dbReference type="Proteomes" id="UP000535491">
    <property type="component" value="Unassembled WGS sequence"/>
</dbReference>
<dbReference type="EMBL" id="JACEIQ010000025">
    <property type="protein sequence ID" value="MBA4496150.1"/>
    <property type="molecule type" value="Genomic_DNA"/>
</dbReference>
<comment type="caution">
    <text evidence="3">The sequence shown here is derived from an EMBL/GenBank/DDBJ whole genome shotgun (WGS) entry which is preliminary data.</text>
</comment>
<feature type="region of interest" description="Disordered" evidence="1">
    <location>
        <begin position="224"/>
        <end position="305"/>
    </location>
</feature>
<evidence type="ECO:0000256" key="1">
    <source>
        <dbReference type="SAM" id="MobiDB-lite"/>
    </source>
</evidence>
<accession>A0A7W1WU83</accession>
<dbReference type="RefSeq" id="WP_181754300.1">
    <property type="nucleotide sequence ID" value="NZ_JACEIQ010000025.1"/>
</dbReference>
<keyword evidence="2" id="KW-0472">Membrane</keyword>
<evidence type="ECO:0000256" key="2">
    <source>
        <dbReference type="SAM" id="Phobius"/>
    </source>
</evidence>
<evidence type="ECO:0000313" key="3">
    <source>
        <dbReference type="EMBL" id="MBA4496150.1"/>
    </source>
</evidence>
<gene>
    <name evidence="3" type="ORF">H1191_17890</name>
</gene>
<organism evidence="3 4">
    <name type="scientific">Paenactinomyces guangxiensis</name>
    <dbReference type="NCBI Taxonomy" id="1490290"/>
    <lineage>
        <taxon>Bacteria</taxon>
        <taxon>Bacillati</taxon>
        <taxon>Bacillota</taxon>
        <taxon>Bacilli</taxon>
        <taxon>Bacillales</taxon>
        <taxon>Thermoactinomycetaceae</taxon>
        <taxon>Paenactinomyces</taxon>
    </lineage>
</organism>
<feature type="compositionally biased region" description="Polar residues" evidence="1">
    <location>
        <begin position="292"/>
        <end position="305"/>
    </location>
</feature>
<dbReference type="Gene3D" id="3.30.70.60">
    <property type="match status" value="1"/>
</dbReference>
<feature type="compositionally biased region" description="Low complexity" evidence="1">
    <location>
        <begin position="229"/>
        <end position="239"/>
    </location>
</feature>
<keyword evidence="2" id="KW-0812">Transmembrane</keyword>
<dbReference type="InterPro" id="IPR014717">
    <property type="entry name" value="Transl_elong_EF1B/ribsomal_bS6"/>
</dbReference>
<reference evidence="3 4" key="1">
    <citation type="submission" date="2020-07" db="EMBL/GenBank/DDBJ databases">
        <authorList>
            <person name="Feng H."/>
        </authorList>
    </citation>
    <scope>NUCLEOTIDE SEQUENCE [LARGE SCALE GENOMIC DNA]</scope>
    <source>
        <strain evidence="4">s-10</strain>
    </source>
</reference>
<keyword evidence="4" id="KW-1185">Reference proteome</keyword>
<dbReference type="AlphaFoldDB" id="A0A7W1WU83"/>
<protein>
    <submittedName>
        <fullName evidence="3">Uncharacterized protein</fullName>
    </submittedName>
</protein>
<proteinExistence type="predicted"/>